<evidence type="ECO:0000313" key="2">
    <source>
        <dbReference type="EMBL" id="AFP59832.1"/>
    </source>
</evidence>
<proteinExistence type="evidence at transcript level"/>
<feature type="compositionally biased region" description="Basic and acidic residues" evidence="1">
    <location>
        <begin position="136"/>
        <end position="145"/>
    </location>
</feature>
<accession>T1PB56</accession>
<evidence type="ECO:0000256" key="1">
    <source>
        <dbReference type="SAM" id="MobiDB-lite"/>
    </source>
</evidence>
<feature type="region of interest" description="Disordered" evidence="1">
    <location>
        <begin position="1"/>
        <end position="33"/>
    </location>
</feature>
<dbReference type="AlphaFoldDB" id="T1PB56"/>
<dbReference type="EMBL" id="KA645203">
    <property type="protein sequence ID" value="AFP59832.1"/>
    <property type="molecule type" value="mRNA"/>
</dbReference>
<feature type="compositionally biased region" description="Basic and acidic residues" evidence="1">
    <location>
        <begin position="1"/>
        <end position="12"/>
    </location>
</feature>
<sequence>MEKEFQNQKFQEEERENTTASGDIELENPRALNRSEFDMEKMVREFRAFQNAIIQQHQEQMKSFMEEIEQMFLSQQYSNNQKGDKEQKESLVVEAGKDDLSTQLASAREGHNAVQRKQIPVLESNSGNFFPPASPHFEERKKEEENSALTNEETEKQNDIGEKEKGIKALSTECRIISNEYGKELIEETGKDKQNYLVPVPEEYSNEYEKEYNEEMGKAEQSSLVPVLERYCLRETNSKSSMAVKTEHDKAERTMEPMVILSDVNDGGLHRWTMNAVWKMKPTDKGGGIGKRGWIKRWSRFLEAVT</sequence>
<protein>
    <submittedName>
        <fullName evidence="2">Uncharacterized protein</fullName>
    </submittedName>
</protein>
<name>T1PB56_MUSDO</name>
<dbReference type="VEuPathDB" id="VectorBase:MDOMA2_003050"/>
<reference evidence="2" key="1">
    <citation type="submission" date="2012-08" db="EMBL/GenBank/DDBJ databases">
        <title>Transcriptome of adult Musca domestica launches a platform for comparative house fly gene expression and characterization of differential gene expression among resistant and susceptible house flies.</title>
        <authorList>
            <person name="Liu N."/>
            <person name="Zhang L."/>
            <person name="Li M."/>
            <person name="Reid W."/>
        </authorList>
    </citation>
    <scope>NUCLEOTIDE SEQUENCE</scope>
    <source>
        <strain evidence="2">ALHF</strain>
        <tissue evidence="2">Whole body</tissue>
    </source>
</reference>
<feature type="region of interest" description="Disordered" evidence="1">
    <location>
        <begin position="123"/>
        <end position="160"/>
    </location>
</feature>
<organism evidence="2">
    <name type="scientific">Musca domestica</name>
    <name type="common">House fly</name>
    <dbReference type="NCBI Taxonomy" id="7370"/>
    <lineage>
        <taxon>Eukaryota</taxon>
        <taxon>Metazoa</taxon>
        <taxon>Ecdysozoa</taxon>
        <taxon>Arthropoda</taxon>
        <taxon>Hexapoda</taxon>
        <taxon>Insecta</taxon>
        <taxon>Pterygota</taxon>
        <taxon>Neoptera</taxon>
        <taxon>Endopterygota</taxon>
        <taxon>Diptera</taxon>
        <taxon>Brachycera</taxon>
        <taxon>Muscomorpha</taxon>
        <taxon>Muscoidea</taxon>
        <taxon>Muscidae</taxon>
        <taxon>Musca</taxon>
    </lineage>
</organism>